<dbReference type="PROSITE" id="PS51184">
    <property type="entry name" value="JMJC"/>
    <property type="match status" value="1"/>
</dbReference>
<evidence type="ECO:0000259" key="1">
    <source>
        <dbReference type="PROSITE" id="PS51184"/>
    </source>
</evidence>
<feature type="domain" description="JmjC" evidence="1">
    <location>
        <begin position="109"/>
        <end position="269"/>
    </location>
</feature>
<dbReference type="EMBL" id="FNSD01000001">
    <property type="protein sequence ID" value="SEB52593.1"/>
    <property type="molecule type" value="Genomic_DNA"/>
</dbReference>
<dbReference type="AlphaFoldDB" id="A0A1H4K2G7"/>
<proteinExistence type="predicted"/>
<dbReference type="Gene3D" id="2.60.120.650">
    <property type="entry name" value="Cupin"/>
    <property type="match status" value="1"/>
</dbReference>
<dbReference type="OrthoDB" id="479699at2"/>
<sequence>MDSPVVWFPQICEATCEMPRLAALDVLDSLSDEAFSKEYAARSVPFLLRLGALKFSEAEILGLLQEAYGDQTVTVRFGNMADPGSYLNRREEGMPLRNFIGEHFMQVNDAGTAYAAGTVIPVEMARDLGVPFPMFYPEYFLNEPRMWMGKRGTVTALHKDIPDNFSFAYFGAKEWLLYPPADFPYLYMIHPQPNALPDFGVSMVNAKSPDATRFPEFSKAKSISITQRAGDLLYVPAGWSHFVENHEDSLMINFWLRRGRSPAVLGRDR</sequence>
<dbReference type="PANTHER" id="PTHR12461">
    <property type="entry name" value="HYPOXIA-INDUCIBLE FACTOR 1 ALPHA INHIBITOR-RELATED"/>
    <property type="match status" value="1"/>
</dbReference>
<organism evidence="2 3">
    <name type="scientific">Terriglobus roseus</name>
    <dbReference type="NCBI Taxonomy" id="392734"/>
    <lineage>
        <taxon>Bacteria</taxon>
        <taxon>Pseudomonadati</taxon>
        <taxon>Acidobacteriota</taxon>
        <taxon>Terriglobia</taxon>
        <taxon>Terriglobales</taxon>
        <taxon>Acidobacteriaceae</taxon>
        <taxon>Terriglobus</taxon>
    </lineage>
</organism>
<dbReference type="Proteomes" id="UP000182409">
    <property type="component" value="Unassembled WGS sequence"/>
</dbReference>
<reference evidence="2 3" key="1">
    <citation type="submission" date="2016-10" db="EMBL/GenBank/DDBJ databases">
        <authorList>
            <person name="de Groot N.N."/>
        </authorList>
    </citation>
    <scope>NUCLEOTIDE SEQUENCE [LARGE SCALE GENOMIC DNA]</scope>
    <source>
        <strain evidence="2 3">AB35.6</strain>
    </source>
</reference>
<gene>
    <name evidence="2" type="ORF">SAMN05443244_0962</name>
</gene>
<dbReference type="InterPro" id="IPR041667">
    <property type="entry name" value="Cupin_8"/>
</dbReference>
<evidence type="ECO:0000313" key="2">
    <source>
        <dbReference type="EMBL" id="SEB52593.1"/>
    </source>
</evidence>
<evidence type="ECO:0000313" key="3">
    <source>
        <dbReference type="Proteomes" id="UP000182409"/>
    </source>
</evidence>
<dbReference type="PANTHER" id="PTHR12461:SF105">
    <property type="entry name" value="HYPOXIA-INDUCIBLE FACTOR 1-ALPHA INHIBITOR"/>
    <property type="match status" value="1"/>
</dbReference>
<name>A0A1H4K2G7_9BACT</name>
<dbReference type="InterPro" id="IPR003347">
    <property type="entry name" value="JmjC_dom"/>
</dbReference>
<dbReference type="Pfam" id="PF13621">
    <property type="entry name" value="Cupin_8"/>
    <property type="match status" value="1"/>
</dbReference>
<dbReference type="SMART" id="SM00558">
    <property type="entry name" value="JmjC"/>
    <property type="match status" value="1"/>
</dbReference>
<dbReference type="SUPFAM" id="SSF51197">
    <property type="entry name" value="Clavaminate synthase-like"/>
    <property type="match status" value="1"/>
</dbReference>
<protein>
    <submittedName>
        <fullName evidence="2">Cupin-like domain-containing protein</fullName>
    </submittedName>
</protein>
<accession>A0A1H4K2G7</accession>